<sequence>MSSIYRSAELDVSADTAWDFIERYTRSEVHVFSLCVAERQEGEYRVVTLADGREIWERNVTVDPVHRRATYTVPGLNGAEHHHAEMRVEVDRHADAHLIWVTDYLPHEIAEERAASYDALFAELVAAVNAHGGGAVAPSC</sequence>
<accession>A0AAU2A1C7</accession>
<gene>
    <name evidence="1" type="ORF">OHA22_22065</name>
</gene>
<evidence type="ECO:0008006" key="2">
    <source>
        <dbReference type="Google" id="ProtNLM"/>
    </source>
</evidence>
<dbReference type="InterPro" id="IPR023393">
    <property type="entry name" value="START-like_dom_sf"/>
</dbReference>
<dbReference type="Gene3D" id="3.30.530.20">
    <property type="match status" value="1"/>
</dbReference>
<proteinExistence type="predicted"/>
<evidence type="ECO:0000313" key="1">
    <source>
        <dbReference type="EMBL" id="WTT18037.1"/>
    </source>
</evidence>
<organism evidence="1">
    <name type="scientific">Streptomyces sp. NBC_00093</name>
    <dbReference type="NCBI Taxonomy" id="2975649"/>
    <lineage>
        <taxon>Bacteria</taxon>
        <taxon>Bacillati</taxon>
        <taxon>Actinomycetota</taxon>
        <taxon>Actinomycetes</taxon>
        <taxon>Kitasatosporales</taxon>
        <taxon>Streptomycetaceae</taxon>
        <taxon>Streptomyces</taxon>
    </lineage>
</organism>
<name>A0AAU2A1C7_9ACTN</name>
<protein>
    <recommendedName>
        <fullName evidence="2">Polyketide cyclase</fullName>
    </recommendedName>
</protein>
<dbReference type="AlphaFoldDB" id="A0AAU2A1C7"/>
<reference evidence="1" key="1">
    <citation type="submission" date="2022-10" db="EMBL/GenBank/DDBJ databases">
        <title>The complete genomes of actinobacterial strains from the NBC collection.</title>
        <authorList>
            <person name="Joergensen T.S."/>
            <person name="Alvarez Arevalo M."/>
            <person name="Sterndorff E.B."/>
            <person name="Faurdal D."/>
            <person name="Vuksanovic O."/>
            <person name="Mourched A.-S."/>
            <person name="Charusanti P."/>
            <person name="Shaw S."/>
            <person name="Blin K."/>
            <person name="Weber T."/>
        </authorList>
    </citation>
    <scope>NUCLEOTIDE SEQUENCE</scope>
    <source>
        <strain evidence="1">NBC_00093</strain>
    </source>
</reference>
<dbReference type="SUPFAM" id="SSF55961">
    <property type="entry name" value="Bet v1-like"/>
    <property type="match status" value="1"/>
</dbReference>
<dbReference type="EMBL" id="CP108222">
    <property type="protein sequence ID" value="WTT18037.1"/>
    <property type="molecule type" value="Genomic_DNA"/>
</dbReference>